<dbReference type="SUPFAM" id="SSF103473">
    <property type="entry name" value="MFS general substrate transporter"/>
    <property type="match status" value="1"/>
</dbReference>
<feature type="transmembrane region" description="Helical" evidence="6">
    <location>
        <begin position="356"/>
        <end position="374"/>
    </location>
</feature>
<organism evidence="7">
    <name type="scientific">freshwater metagenome</name>
    <dbReference type="NCBI Taxonomy" id="449393"/>
    <lineage>
        <taxon>unclassified sequences</taxon>
        <taxon>metagenomes</taxon>
        <taxon>ecological metagenomes</taxon>
    </lineage>
</organism>
<proteinExistence type="predicted"/>
<feature type="transmembrane region" description="Helical" evidence="6">
    <location>
        <begin position="147"/>
        <end position="170"/>
    </location>
</feature>
<comment type="subcellular location">
    <subcellularLocation>
        <location evidence="1">Cell membrane</location>
        <topology evidence="1">Multi-pass membrane protein</topology>
    </subcellularLocation>
</comment>
<dbReference type="Pfam" id="PF07690">
    <property type="entry name" value="MFS_1"/>
    <property type="match status" value="1"/>
</dbReference>
<dbReference type="InterPro" id="IPR011701">
    <property type="entry name" value="MFS"/>
</dbReference>
<evidence type="ECO:0000256" key="3">
    <source>
        <dbReference type="ARBA" id="ARBA00022692"/>
    </source>
</evidence>
<evidence type="ECO:0000313" key="7">
    <source>
        <dbReference type="EMBL" id="CAB5018088.1"/>
    </source>
</evidence>
<feature type="transmembrane region" description="Helical" evidence="6">
    <location>
        <begin position="81"/>
        <end position="101"/>
    </location>
</feature>
<dbReference type="GO" id="GO:0022857">
    <property type="term" value="F:transmembrane transporter activity"/>
    <property type="evidence" value="ECO:0007669"/>
    <property type="project" value="InterPro"/>
</dbReference>
<accession>A0A6J7QK52</accession>
<feature type="transmembrane region" description="Helical" evidence="6">
    <location>
        <begin position="263"/>
        <end position="280"/>
    </location>
</feature>
<feature type="transmembrane region" description="Helical" evidence="6">
    <location>
        <begin position="324"/>
        <end position="350"/>
    </location>
</feature>
<dbReference type="Gene3D" id="1.20.1250.20">
    <property type="entry name" value="MFS general substrate transporter like domains"/>
    <property type="match status" value="2"/>
</dbReference>
<dbReference type="GO" id="GO:0005886">
    <property type="term" value="C:plasma membrane"/>
    <property type="evidence" value="ECO:0007669"/>
    <property type="project" value="UniProtKB-SubCell"/>
</dbReference>
<protein>
    <submittedName>
        <fullName evidence="7">Unannotated protein</fullName>
    </submittedName>
</protein>
<keyword evidence="5 6" id="KW-0472">Membrane</keyword>
<evidence type="ECO:0000256" key="2">
    <source>
        <dbReference type="ARBA" id="ARBA00022475"/>
    </source>
</evidence>
<dbReference type="InterPro" id="IPR036259">
    <property type="entry name" value="MFS_trans_sf"/>
</dbReference>
<keyword evidence="2" id="KW-1003">Cell membrane</keyword>
<dbReference type="PANTHER" id="PTHR23513">
    <property type="entry name" value="INTEGRAL MEMBRANE EFFLUX PROTEIN-RELATED"/>
    <property type="match status" value="1"/>
</dbReference>
<evidence type="ECO:0000256" key="5">
    <source>
        <dbReference type="ARBA" id="ARBA00023136"/>
    </source>
</evidence>
<dbReference type="PANTHER" id="PTHR23513:SF18">
    <property type="entry name" value="INTEGRAL MEMBRANE PROTEIN"/>
    <property type="match status" value="1"/>
</dbReference>
<dbReference type="EMBL" id="CAFBOZ010000250">
    <property type="protein sequence ID" value="CAB5018088.1"/>
    <property type="molecule type" value="Genomic_DNA"/>
</dbReference>
<keyword evidence="4 6" id="KW-1133">Transmembrane helix</keyword>
<feature type="transmembrane region" description="Helical" evidence="6">
    <location>
        <begin position="122"/>
        <end position="141"/>
    </location>
</feature>
<dbReference type="AlphaFoldDB" id="A0A6J7QK52"/>
<evidence type="ECO:0000256" key="6">
    <source>
        <dbReference type="SAM" id="Phobius"/>
    </source>
</evidence>
<evidence type="ECO:0000256" key="1">
    <source>
        <dbReference type="ARBA" id="ARBA00004651"/>
    </source>
</evidence>
<sequence length="420" mass="43601">MLVLVEWSIWFTVMLAAYEIGGPEAAGISAGLTQLPAIFLGPVAAAASDRIPRSRILPFMFLATGAVSAALALLLYSGAPLPTVVVAASMLTLCVAVVRPLHYSSLPALTANAKSLSWANSVSGLGFSLSAFLGPILAGLATVADGLWAVAAGAFVLMLVGGALCVHLPLPSMTNDGESIPSPIRQTINGLRLLRADRPLLVLVCLSGLGPLALATLEIIGITWAAEVLGDDAAGQGLVAGAPGFGAMLGAVLGAALAYRRRLAPVLVAALLAGGLMLLPLMGVSVLVAALIALAFFGLWERISRLATERLMQRSASSATLIEMFAVIESVYLIAYLVGSIGSPFIVLAIGPSKAYLVVGLVIIVVAALSLRVLRDLDRRALALEPPLPPVTTPHRVGWHGHRHGGGAHWVLHRRLRRPD</sequence>
<name>A0A6J7QK52_9ZZZZ</name>
<keyword evidence="3 6" id="KW-0812">Transmembrane</keyword>
<feature type="transmembrane region" description="Helical" evidence="6">
    <location>
        <begin position="56"/>
        <end position="75"/>
    </location>
</feature>
<feature type="transmembrane region" description="Helical" evidence="6">
    <location>
        <begin position="200"/>
        <end position="226"/>
    </location>
</feature>
<evidence type="ECO:0000256" key="4">
    <source>
        <dbReference type="ARBA" id="ARBA00022989"/>
    </source>
</evidence>
<gene>
    <name evidence="7" type="ORF">UFOPK3992_01552</name>
</gene>
<feature type="transmembrane region" description="Helical" evidence="6">
    <location>
        <begin position="238"/>
        <end position="256"/>
    </location>
</feature>
<reference evidence="7" key="1">
    <citation type="submission" date="2020-05" db="EMBL/GenBank/DDBJ databases">
        <authorList>
            <person name="Chiriac C."/>
            <person name="Salcher M."/>
            <person name="Ghai R."/>
            <person name="Kavagutti S V."/>
        </authorList>
    </citation>
    <scope>NUCLEOTIDE SEQUENCE</scope>
</reference>